<proteinExistence type="predicted"/>
<dbReference type="InterPro" id="IPR021176">
    <property type="entry name" value="Competence-induced_CoiA"/>
</dbReference>
<dbReference type="Pfam" id="PF25164">
    <property type="entry name" value="CoiA_N"/>
    <property type="match status" value="1"/>
</dbReference>
<name>A0A9E3ZSK3_9ENTE</name>
<comment type="caution">
    <text evidence="3">The sequence shown here is derived from an EMBL/GenBank/DDBJ whole genome shotgun (WGS) entry which is preliminary data.</text>
</comment>
<reference evidence="3" key="2">
    <citation type="submission" date="2021-11" db="EMBL/GenBank/DDBJ databases">
        <authorList>
            <person name="Gilroy R."/>
        </authorList>
    </citation>
    <scope>NUCLEOTIDE SEQUENCE</scope>
    <source>
        <strain evidence="3">150</strain>
    </source>
</reference>
<dbReference type="Proteomes" id="UP000813384">
    <property type="component" value="Unassembled WGS sequence"/>
</dbReference>
<dbReference type="Pfam" id="PF06054">
    <property type="entry name" value="CoiA_nuc"/>
    <property type="match status" value="1"/>
</dbReference>
<dbReference type="AlphaFoldDB" id="A0A9E3ZSK3"/>
<feature type="domain" description="Competence protein CoiA nuclease-like" evidence="1">
    <location>
        <begin position="61"/>
        <end position="201"/>
    </location>
</feature>
<feature type="domain" description="Competence protein CoiA-like N-terminal" evidence="2">
    <location>
        <begin position="23"/>
        <end position="56"/>
    </location>
</feature>
<dbReference type="EMBL" id="JAJJVO010000059">
    <property type="protein sequence ID" value="MCC9273417.1"/>
    <property type="molecule type" value="Genomic_DNA"/>
</dbReference>
<dbReference type="InterPro" id="IPR057253">
    <property type="entry name" value="CoiA-like_N"/>
</dbReference>
<protein>
    <submittedName>
        <fullName evidence="3">Competence protein</fullName>
    </submittedName>
</protein>
<organism evidence="3 4">
    <name type="scientific">Enterococcus aquimarinus</name>
    <dbReference type="NCBI Taxonomy" id="328396"/>
    <lineage>
        <taxon>Bacteria</taxon>
        <taxon>Bacillati</taxon>
        <taxon>Bacillota</taxon>
        <taxon>Bacilli</taxon>
        <taxon>Lactobacillales</taxon>
        <taxon>Enterococcaceae</taxon>
        <taxon>Enterococcus</taxon>
    </lineage>
</organism>
<evidence type="ECO:0000313" key="3">
    <source>
        <dbReference type="EMBL" id="MCC9273417.1"/>
    </source>
</evidence>
<sequence length="317" mass="37558">MMIAKTIQGKMVDASDYQPIVKSSLYCPGCGGKVIFKKGIKVIAHFAHVSLRDCASFSEGESAEHLAAKVLLKGWMQNAIVEAYLPQLQQRPDLLWGKLAIEVQCSPLSFTRFAERTTQYFVYGYLPWWILGGKLRPHKKWTTFQKACCYYQKTHGLKLYSIDVEEGQLLLYYHIQWHYRRRYHYERYAFHYRSFSIKQILAFTPIAKRNYPWHIQQFKCSLKEKLFQCDPKIMQLQEKIYLKGGHLLYLPDCCYKESMYFFFFEETLLYLRFCYTKGQTFQQWVATIQEVCSDWPYPLVSQQEILHAIYAECTELS</sequence>
<reference evidence="3" key="1">
    <citation type="journal article" date="2021" name="PeerJ">
        <title>Extensive microbial diversity within the chicken gut microbiome revealed by metagenomics and culture.</title>
        <authorList>
            <person name="Gilroy R."/>
            <person name="Ravi A."/>
            <person name="Getino M."/>
            <person name="Pursley I."/>
            <person name="Horton D.L."/>
            <person name="Alikhan N.F."/>
            <person name="Baker D."/>
            <person name="Gharbi K."/>
            <person name="Hall N."/>
            <person name="Watson M."/>
            <person name="Adriaenssens E.M."/>
            <person name="Foster-Nyarko E."/>
            <person name="Jarju S."/>
            <person name="Secka A."/>
            <person name="Antonio M."/>
            <person name="Oren A."/>
            <person name="Chaudhuri R.R."/>
            <person name="La Ragione R."/>
            <person name="Hildebrand F."/>
            <person name="Pallen M.J."/>
        </authorList>
    </citation>
    <scope>NUCLEOTIDE SEQUENCE</scope>
    <source>
        <strain evidence="3">150</strain>
    </source>
</reference>
<dbReference type="PIRSF" id="PIRSF007487">
    <property type="entry name" value="Competence-induced_CoiA_bac"/>
    <property type="match status" value="1"/>
</dbReference>
<evidence type="ECO:0000259" key="2">
    <source>
        <dbReference type="Pfam" id="PF25164"/>
    </source>
</evidence>
<dbReference type="InterPro" id="IPR010330">
    <property type="entry name" value="CoiA_nuc"/>
</dbReference>
<evidence type="ECO:0000259" key="1">
    <source>
        <dbReference type="Pfam" id="PF06054"/>
    </source>
</evidence>
<evidence type="ECO:0000313" key="4">
    <source>
        <dbReference type="Proteomes" id="UP000813384"/>
    </source>
</evidence>
<gene>
    <name evidence="3" type="ORF">K8V42_03900</name>
</gene>
<accession>A0A9E3ZSK3</accession>